<protein>
    <submittedName>
        <fullName evidence="1">Uncharacterized protein</fullName>
    </submittedName>
</protein>
<dbReference type="EMBL" id="JBHLTM010000061">
    <property type="protein sequence ID" value="MFC0686235.1"/>
    <property type="molecule type" value="Genomic_DNA"/>
</dbReference>
<dbReference type="RefSeq" id="WP_267218942.1">
    <property type="nucleotide sequence ID" value="NZ_JAPCWC010000002.1"/>
</dbReference>
<gene>
    <name evidence="1" type="ORF">ACFFF8_16725</name>
</gene>
<name>A0ABV6SAF6_9SPHN</name>
<organism evidence="1 2">
    <name type="scientific">Novosphingobium clariflavum</name>
    <dbReference type="NCBI Taxonomy" id="2029884"/>
    <lineage>
        <taxon>Bacteria</taxon>
        <taxon>Pseudomonadati</taxon>
        <taxon>Pseudomonadota</taxon>
        <taxon>Alphaproteobacteria</taxon>
        <taxon>Sphingomonadales</taxon>
        <taxon>Sphingomonadaceae</taxon>
        <taxon>Novosphingobium</taxon>
    </lineage>
</organism>
<evidence type="ECO:0000313" key="1">
    <source>
        <dbReference type="EMBL" id="MFC0686235.1"/>
    </source>
</evidence>
<keyword evidence="2" id="KW-1185">Reference proteome</keyword>
<reference evidence="1 2" key="1">
    <citation type="submission" date="2024-09" db="EMBL/GenBank/DDBJ databases">
        <authorList>
            <person name="Sun Q."/>
            <person name="Mori K."/>
        </authorList>
    </citation>
    <scope>NUCLEOTIDE SEQUENCE [LARGE SCALE GENOMIC DNA]</scope>
    <source>
        <strain evidence="1 2">CICC 11035S</strain>
    </source>
</reference>
<proteinExistence type="predicted"/>
<comment type="caution">
    <text evidence="1">The sequence shown here is derived from an EMBL/GenBank/DDBJ whole genome shotgun (WGS) entry which is preliminary data.</text>
</comment>
<sequence>MSKDARIYSIDGGAIAAQSDAKSLTEQLDAILRMLREEFPEAAAISLDFNGKLHVHIDVRKGEDVPLLEARLSLLDPGLFTHISRGATPGHPFSHRISAVINR</sequence>
<dbReference type="Proteomes" id="UP001589858">
    <property type="component" value="Unassembled WGS sequence"/>
</dbReference>
<accession>A0ABV6SAF6</accession>
<evidence type="ECO:0000313" key="2">
    <source>
        <dbReference type="Proteomes" id="UP001589858"/>
    </source>
</evidence>